<protein>
    <recommendedName>
        <fullName evidence="3">Response regulatory domain-containing protein</fullName>
    </recommendedName>
</protein>
<dbReference type="InterPro" id="IPR050595">
    <property type="entry name" value="Bact_response_regulator"/>
</dbReference>
<gene>
    <name evidence="4" type="ORF">A2654_01420</name>
</gene>
<dbReference type="SMART" id="SM00448">
    <property type="entry name" value="REC"/>
    <property type="match status" value="1"/>
</dbReference>
<dbReference type="PANTHER" id="PTHR44591:SF3">
    <property type="entry name" value="RESPONSE REGULATORY DOMAIN-CONTAINING PROTEIN"/>
    <property type="match status" value="1"/>
</dbReference>
<dbReference type="AlphaFoldDB" id="A0A1G2E360"/>
<dbReference type="PANTHER" id="PTHR44591">
    <property type="entry name" value="STRESS RESPONSE REGULATOR PROTEIN 1"/>
    <property type="match status" value="1"/>
</dbReference>
<dbReference type="EMBL" id="MHMA01000040">
    <property type="protein sequence ID" value="OGZ19588.1"/>
    <property type="molecule type" value="Genomic_DNA"/>
</dbReference>
<evidence type="ECO:0000313" key="4">
    <source>
        <dbReference type="EMBL" id="OGZ19588.1"/>
    </source>
</evidence>
<sequence length="122" mass="13189">MSKKILLIEDEASLQKALGDVLEQEGYKVIGVTDGEAGLKSAQAEIPDLILLDLILPKMPGFEVLKALKSDESTKDIPIIVLTNLESMGDIEKALELGATTYLVKASYTLEEVVSKIKKICG</sequence>
<dbReference type="SUPFAM" id="SSF52172">
    <property type="entry name" value="CheY-like"/>
    <property type="match status" value="1"/>
</dbReference>
<reference evidence="4 5" key="1">
    <citation type="journal article" date="2016" name="Nat. Commun.">
        <title>Thousands of microbial genomes shed light on interconnected biogeochemical processes in an aquifer system.</title>
        <authorList>
            <person name="Anantharaman K."/>
            <person name="Brown C.T."/>
            <person name="Hug L.A."/>
            <person name="Sharon I."/>
            <person name="Castelle C.J."/>
            <person name="Probst A.J."/>
            <person name="Thomas B.C."/>
            <person name="Singh A."/>
            <person name="Wilkins M.J."/>
            <person name="Karaoz U."/>
            <person name="Brodie E.L."/>
            <person name="Williams K.H."/>
            <person name="Hubbard S.S."/>
            <person name="Banfield J.F."/>
        </authorList>
    </citation>
    <scope>NUCLEOTIDE SEQUENCE [LARGE SCALE GENOMIC DNA]</scope>
</reference>
<organism evidence="4 5">
    <name type="scientific">Candidatus Nealsonbacteria bacterium RIFCSPHIGHO2_01_FULL_43_31</name>
    <dbReference type="NCBI Taxonomy" id="1801665"/>
    <lineage>
        <taxon>Bacteria</taxon>
        <taxon>Candidatus Nealsoniibacteriota</taxon>
    </lineage>
</organism>
<comment type="caution">
    <text evidence="4">The sequence shown here is derived from an EMBL/GenBank/DDBJ whole genome shotgun (WGS) entry which is preliminary data.</text>
</comment>
<evidence type="ECO:0000256" key="1">
    <source>
        <dbReference type="ARBA" id="ARBA00022553"/>
    </source>
</evidence>
<proteinExistence type="predicted"/>
<evidence type="ECO:0000313" key="5">
    <source>
        <dbReference type="Proteomes" id="UP000178721"/>
    </source>
</evidence>
<dbReference type="Pfam" id="PF00072">
    <property type="entry name" value="Response_reg"/>
    <property type="match status" value="1"/>
</dbReference>
<dbReference type="PROSITE" id="PS50110">
    <property type="entry name" value="RESPONSE_REGULATORY"/>
    <property type="match status" value="1"/>
</dbReference>
<name>A0A1G2E360_9BACT</name>
<dbReference type="InterPro" id="IPR001789">
    <property type="entry name" value="Sig_transdc_resp-reg_receiver"/>
</dbReference>
<dbReference type="Proteomes" id="UP000178721">
    <property type="component" value="Unassembled WGS sequence"/>
</dbReference>
<evidence type="ECO:0000259" key="3">
    <source>
        <dbReference type="PROSITE" id="PS50110"/>
    </source>
</evidence>
<accession>A0A1G2E360</accession>
<keyword evidence="1 2" id="KW-0597">Phosphoprotein</keyword>
<feature type="modified residue" description="4-aspartylphosphate" evidence="2">
    <location>
        <position position="53"/>
    </location>
</feature>
<dbReference type="Gene3D" id="3.40.50.2300">
    <property type="match status" value="1"/>
</dbReference>
<dbReference type="InterPro" id="IPR011006">
    <property type="entry name" value="CheY-like_superfamily"/>
</dbReference>
<evidence type="ECO:0000256" key="2">
    <source>
        <dbReference type="PROSITE-ProRule" id="PRU00169"/>
    </source>
</evidence>
<feature type="domain" description="Response regulatory" evidence="3">
    <location>
        <begin position="4"/>
        <end position="120"/>
    </location>
</feature>
<dbReference type="GO" id="GO:0000160">
    <property type="term" value="P:phosphorelay signal transduction system"/>
    <property type="evidence" value="ECO:0007669"/>
    <property type="project" value="InterPro"/>
</dbReference>